<dbReference type="EMBL" id="VOQF01000005">
    <property type="protein sequence ID" value="TXC91272.1"/>
    <property type="molecule type" value="Genomic_DNA"/>
</dbReference>
<proteinExistence type="predicted"/>
<keyword evidence="2" id="KW-0812">Transmembrane</keyword>
<evidence type="ECO:0000256" key="2">
    <source>
        <dbReference type="SAM" id="Phobius"/>
    </source>
</evidence>
<dbReference type="SUPFAM" id="SSF51735">
    <property type="entry name" value="NAD(P)-binding Rossmann-fold domains"/>
    <property type="match status" value="1"/>
</dbReference>
<keyword evidence="4" id="KW-0407">Ion channel</keyword>
<feature type="domain" description="RCK N-terminal" evidence="3">
    <location>
        <begin position="118"/>
        <end position="241"/>
    </location>
</feature>
<reference evidence="4 5" key="1">
    <citation type="journal article" date="2005" name="Int. J. Syst. Evol. Microbiol.">
        <title>Bacillus litoralis sp. nov., isolated from a tidal flat of the Yellow Sea in Korea.</title>
        <authorList>
            <person name="Yoon J.H."/>
            <person name="Oh T.K."/>
        </authorList>
    </citation>
    <scope>NUCLEOTIDE SEQUENCE [LARGE SCALE GENOMIC DNA]</scope>
    <source>
        <strain evidence="4 5">SW-211</strain>
    </source>
</reference>
<gene>
    <name evidence="4" type="ORF">FS935_10275</name>
</gene>
<dbReference type="Gene3D" id="1.10.287.70">
    <property type="match status" value="1"/>
</dbReference>
<dbReference type="PANTHER" id="PTHR43833">
    <property type="entry name" value="POTASSIUM CHANNEL PROTEIN 2-RELATED-RELATED"/>
    <property type="match status" value="1"/>
</dbReference>
<keyword evidence="4" id="KW-0406">Ion transport</keyword>
<dbReference type="Pfam" id="PF02254">
    <property type="entry name" value="TrkA_N"/>
    <property type="match status" value="1"/>
</dbReference>
<keyword evidence="4" id="KW-0813">Transport</keyword>
<dbReference type="InterPro" id="IPR050721">
    <property type="entry name" value="Trk_Ktr_HKT_K-transport"/>
</dbReference>
<organism evidence="4 5">
    <name type="scientific">Metabacillus litoralis</name>
    <dbReference type="NCBI Taxonomy" id="152268"/>
    <lineage>
        <taxon>Bacteria</taxon>
        <taxon>Bacillati</taxon>
        <taxon>Bacillota</taxon>
        <taxon>Bacilli</taxon>
        <taxon>Bacillales</taxon>
        <taxon>Bacillaceae</taxon>
        <taxon>Metabacillus</taxon>
    </lineage>
</organism>
<dbReference type="SUPFAM" id="SSF116726">
    <property type="entry name" value="TrkA C-terminal domain-like"/>
    <property type="match status" value="1"/>
</dbReference>
<comment type="caution">
    <text evidence="4">The sequence shown here is derived from an EMBL/GenBank/DDBJ whole genome shotgun (WGS) entry which is preliminary data.</text>
</comment>
<feature type="transmembrane region" description="Helical" evidence="2">
    <location>
        <begin position="20"/>
        <end position="41"/>
    </location>
</feature>
<keyword evidence="5" id="KW-1185">Reference proteome</keyword>
<feature type="transmembrane region" description="Helical" evidence="2">
    <location>
        <begin position="77"/>
        <end position="95"/>
    </location>
</feature>
<protein>
    <submittedName>
        <fullName evidence="4">Potassium channel protein</fullName>
    </submittedName>
</protein>
<dbReference type="Proteomes" id="UP000321363">
    <property type="component" value="Unassembled WGS sequence"/>
</dbReference>
<dbReference type="InterPro" id="IPR036291">
    <property type="entry name" value="NAD(P)-bd_dom_sf"/>
</dbReference>
<dbReference type="InterPro" id="IPR013099">
    <property type="entry name" value="K_chnl_dom"/>
</dbReference>
<dbReference type="InterPro" id="IPR003148">
    <property type="entry name" value="RCK_N"/>
</dbReference>
<accession>A0A5C6W4F3</accession>
<dbReference type="Gene3D" id="3.30.70.1450">
    <property type="entry name" value="Regulator of K+ conductance, C-terminal domain"/>
    <property type="match status" value="1"/>
</dbReference>
<dbReference type="InterPro" id="IPR036721">
    <property type="entry name" value="RCK_C_sf"/>
</dbReference>
<dbReference type="GO" id="GO:0005886">
    <property type="term" value="C:plasma membrane"/>
    <property type="evidence" value="ECO:0007669"/>
    <property type="project" value="UniProtKB-SubCell"/>
</dbReference>
<keyword evidence="2" id="KW-1133">Transmembrane helix</keyword>
<evidence type="ECO:0000313" key="4">
    <source>
        <dbReference type="EMBL" id="TXC91272.1"/>
    </source>
</evidence>
<dbReference type="GO" id="GO:0006813">
    <property type="term" value="P:potassium ion transport"/>
    <property type="evidence" value="ECO:0007669"/>
    <property type="project" value="InterPro"/>
</dbReference>
<dbReference type="Pfam" id="PF07885">
    <property type="entry name" value="Ion_trans_2"/>
    <property type="match status" value="1"/>
</dbReference>
<keyword evidence="2" id="KW-0472">Membrane</keyword>
<dbReference type="PROSITE" id="PS51201">
    <property type="entry name" value="RCK_N"/>
    <property type="match status" value="1"/>
</dbReference>
<name>A0A5C6W4F3_9BACI</name>
<dbReference type="Gene3D" id="3.40.50.720">
    <property type="entry name" value="NAD(P)-binding Rossmann-like Domain"/>
    <property type="match status" value="1"/>
</dbReference>
<sequence length="334" mass="37385">MRQVAKTNKIITQWLRWPIYFRITLFVLLIILAFGEVIALVEPNEFPTTFDGIWWALVTVTTVGFGDYVPETYLGRGIAMIMILAGASFVTAYFATISATAIKKQHNYLEGNVAFKGTNHVVIIGWNEKASEMIDSLKVVKPYKQIVLIDDSLNESPLIENVTYIRGDATNDLTLQKANILKADAAIITADQHKNEHDADMLSILILLSLKGMNPELYCVIELLTEQQSNNANRAGADEVIRTYKLTSHFMMSSYLAKNGLSQFYSELNPASGNVFKVLPVTNSFIGKTFKEASYQLLEDESILIGIKRGEETKVNPPLSFQIQHNDALIVFTH</sequence>
<evidence type="ECO:0000313" key="5">
    <source>
        <dbReference type="Proteomes" id="UP000321363"/>
    </source>
</evidence>
<evidence type="ECO:0000259" key="3">
    <source>
        <dbReference type="PROSITE" id="PS51201"/>
    </source>
</evidence>
<dbReference type="AlphaFoldDB" id="A0A5C6W4F3"/>
<dbReference type="PANTHER" id="PTHR43833:SF9">
    <property type="entry name" value="POTASSIUM CHANNEL PROTEIN YUGO-RELATED"/>
    <property type="match status" value="1"/>
</dbReference>
<dbReference type="SUPFAM" id="SSF81324">
    <property type="entry name" value="Voltage-gated potassium channels"/>
    <property type="match status" value="1"/>
</dbReference>
<dbReference type="GO" id="GO:0034220">
    <property type="term" value="P:monoatomic ion transmembrane transport"/>
    <property type="evidence" value="ECO:0007669"/>
    <property type="project" value="UniProtKB-KW"/>
</dbReference>
<evidence type="ECO:0000256" key="1">
    <source>
        <dbReference type="ARBA" id="ARBA00004651"/>
    </source>
</evidence>
<comment type="subcellular location">
    <subcellularLocation>
        <location evidence="1">Cell membrane</location>
        <topology evidence="1">Multi-pass membrane protein</topology>
    </subcellularLocation>
</comment>